<reference evidence="2" key="2">
    <citation type="journal article" date="2022" name="Elife">
        <title>Obligate sexual reproduction of a homothallic fungus closely related to the Cryptococcus pathogenic species complex.</title>
        <authorList>
            <person name="Passer A.R."/>
            <person name="Clancey S.A."/>
            <person name="Shea T."/>
            <person name="David-Palma M."/>
            <person name="Averette A.F."/>
            <person name="Boekhout T."/>
            <person name="Porcel B.M."/>
            <person name="Nowrousian M."/>
            <person name="Cuomo C.A."/>
            <person name="Sun S."/>
            <person name="Heitman J."/>
            <person name="Coelho M.A."/>
        </authorList>
    </citation>
    <scope>NUCLEOTIDE SEQUENCE</scope>
    <source>
        <strain evidence="2">CBS 7841</strain>
    </source>
</reference>
<accession>A0A1E3HY19</accession>
<dbReference type="VEuPathDB" id="FungiDB:L203_05695"/>
<organism evidence="2 3">
    <name type="scientific">Cryptococcus depauperatus CBS 7841</name>
    <dbReference type="NCBI Taxonomy" id="1295531"/>
    <lineage>
        <taxon>Eukaryota</taxon>
        <taxon>Fungi</taxon>
        <taxon>Dikarya</taxon>
        <taxon>Basidiomycota</taxon>
        <taxon>Agaricomycotina</taxon>
        <taxon>Tremellomycetes</taxon>
        <taxon>Tremellales</taxon>
        <taxon>Cryptococcaceae</taxon>
        <taxon>Cryptococcus</taxon>
    </lineage>
</organism>
<proteinExistence type="predicted"/>
<feature type="compositionally biased region" description="Polar residues" evidence="1">
    <location>
        <begin position="350"/>
        <end position="362"/>
    </location>
</feature>
<dbReference type="RefSeq" id="XP_066065986.1">
    <property type="nucleotide sequence ID" value="XM_066209889.1"/>
</dbReference>
<reference evidence="2" key="1">
    <citation type="submission" date="2016-06" db="EMBL/GenBank/DDBJ databases">
        <authorList>
            <person name="Cuomo C."/>
            <person name="Litvintseva A."/>
            <person name="Heitman J."/>
            <person name="Chen Y."/>
            <person name="Sun S."/>
            <person name="Springer D."/>
            <person name="Dromer F."/>
            <person name="Young S."/>
            <person name="Zeng Q."/>
            <person name="Chapman S."/>
            <person name="Gujja S."/>
            <person name="Saif S."/>
            <person name="Birren B."/>
        </authorList>
    </citation>
    <scope>NUCLEOTIDE SEQUENCE</scope>
    <source>
        <strain evidence="2">CBS 7841</strain>
    </source>
</reference>
<dbReference type="GeneID" id="91084646"/>
<evidence type="ECO:0000313" key="2">
    <source>
        <dbReference type="EMBL" id="WVN85285.1"/>
    </source>
</evidence>
<reference evidence="2" key="3">
    <citation type="submission" date="2024-01" db="EMBL/GenBank/DDBJ databases">
        <authorList>
            <person name="Coelho M.A."/>
            <person name="David-Palma M."/>
            <person name="Shea T."/>
            <person name="Sun S."/>
            <person name="Cuomo C.A."/>
            <person name="Heitman J."/>
        </authorList>
    </citation>
    <scope>NUCLEOTIDE SEQUENCE</scope>
    <source>
        <strain evidence="2">CBS 7841</strain>
    </source>
</reference>
<feature type="region of interest" description="Disordered" evidence="1">
    <location>
        <begin position="350"/>
        <end position="374"/>
    </location>
</feature>
<feature type="compositionally biased region" description="Basic and acidic residues" evidence="1">
    <location>
        <begin position="364"/>
        <end position="374"/>
    </location>
</feature>
<dbReference type="KEGG" id="cdep:91084646"/>
<dbReference type="Proteomes" id="UP000094043">
    <property type="component" value="Chromosome 1"/>
</dbReference>
<evidence type="ECO:0000313" key="3">
    <source>
        <dbReference type="Proteomes" id="UP000094043"/>
    </source>
</evidence>
<name>A0A1E3HY19_9TREE</name>
<sequence length="374" mass="42212">MVVSTLTKEEAQYYHDEGKAAAFLFATKRRIPPSKRSTCYSARNRLSTYIYPKPPIYPSPLPFRHRPFNKHHRSAAIKNEKLQDLKTRLTIADRLDLEAQMSDYYGQQWKPITSKDTWPVRYLLRAGVPATFHMKLLPPSFKSHPTAQQPPKSIYKRQKKADPAVYKCNHVEDRGNALKAEDSTMSSAKFLKTKDTGKSILVPSEFEHSKKVVTFKDTKPLRKENADKDEHKIPNVFEVNDVKKNNLLDPPICSTPNLTVSPNQTFDSDNSAILFPRSPISTHSDCSLKADNAALQVSEVSIEDTFLEDWSMNAQSLETILEESKEDEPISPGGVLQSLAYDLSPSTAFFTISKSPETPTDSNDLDKPPILDTQ</sequence>
<dbReference type="EMBL" id="CP143784">
    <property type="protein sequence ID" value="WVN85285.1"/>
    <property type="molecule type" value="Genomic_DNA"/>
</dbReference>
<gene>
    <name evidence="2" type="ORF">L203_100430</name>
</gene>
<keyword evidence="3" id="KW-1185">Reference proteome</keyword>
<protein>
    <submittedName>
        <fullName evidence="2">Uncharacterized protein</fullName>
    </submittedName>
</protein>
<evidence type="ECO:0000256" key="1">
    <source>
        <dbReference type="SAM" id="MobiDB-lite"/>
    </source>
</evidence>
<dbReference type="AlphaFoldDB" id="A0A1E3HY19"/>